<evidence type="ECO:0000256" key="5">
    <source>
        <dbReference type="ARBA" id="ARBA00023010"/>
    </source>
</evidence>
<keyword evidence="7" id="KW-0539">Nucleus</keyword>
<accession>A0A9N9AQZ2</accession>
<dbReference type="AlphaFoldDB" id="A0A9N9AQZ2"/>
<evidence type="ECO:0000256" key="1">
    <source>
        <dbReference type="ARBA" id="ARBA00004567"/>
    </source>
</evidence>
<name>A0A9N9AQZ2_9GLOM</name>
<evidence type="ECO:0000256" key="6">
    <source>
        <dbReference type="ARBA" id="ARBA00023132"/>
    </source>
</evidence>
<evidence type="ECO:0000256" key="2">
    <source>
        <dbReference type="ARBA" id="ARBA00022448"/>
    </source>
</evidence>
<keyword evidence="9" id="KW-1185">Reference proteome</keyword>
<organism evidence="8 9">
    <name type="scientific">Funneliformis caledonium</name>
    <dbReference type="NCBI Taxonomy" id="1117310"/>
    <lineage>
        <taxon>Eukaryota</taxon>
        <taxon>Fungi</taxon>
        <taxon>Fungi incertae sedis</taxon>
        <taxon>Mucoromycota</taxon>
        <taxon>Glomeromycotina</taxon>
        <taxon>Glomeromycetes</taxon>
        <taxon>Glomerales</taxon>
        <taxon>Glomeraceae</taxon>
        <taxon>Funneliformis</taxon>
    </lineage>
</organism>
<dbReference type="Gene3D" id="6.10.140.1350">
    <property type="match status" value="1"/>
</dbReference>
<dbReference type="PANTHER" id="PTHR13437">
    <property type="entry name" value="NUCLEOPORIN P58/P45 NUCLEOPORIN-LIKE PROTEIN 1"/>
    <property type="match status" value="1"/>
</dbReference>
<gene>
    <name evidence="8" type="ORF">FCALED_LOCUS5487</name>
</gene>
<evidence type="ECO:0000313" key="8">
    <source>
        <dbReference type="EMBL" id="CAG8537750.1"/>
    </source>
</evidence>
<dbReference type="PANTHER" id="PTHR13437:SF2">
    <property type="entry name" value="NUCLEOPORIN P58_P45"/>
    <property type="match status" value="1"/>
</dbReference>
<dbReference type="InterPro" id="IPR024882">
    <property type="entry name" value="NUP58/p45/49"/>
</dbReference>
<dbReference type="GO" id="GO:0008139">
    <property type="term" value="F:nuclear localization sequence binding"/>
    <property type="evidence" value="ECO:0007669"/>
    <property type="project" value="InterPro"/>
</dbReference>
<proteinExistence type="predicted"/>
<dbReference type="GO" id="GO:0051028">
    <property type="term" value="P:mRNA transport"/>
    <property type="evidence" value="ECO:0007669"/>
    <property type="project" value="UniProtKB-KW"/>
</dbReference>
<sequence>MEQTPAWNTQQSESAFRGTFNYTKTTASSFSTFETVGPFEQPNVGIDISSNFTPAPLIPQFGFGFTSASSGLETGLTDFYPSLLETTQGGRGLLTANITMETKFSELTEQDQNLITEIDQYIQNQKLIMSSLESTHLSNLYYYVKEVIDESRALFQKMNAFENELQISHNLIYERLKDLEGQITIVDIGKRFYKAASQGLNDNTLQLGDKEILKYYHDLLNSFEERLRQYSISIEELDRHFSSLCQGSEIGSLVALNETLNWQHQCFMAVTGMVAKLHEEMDELRVNFGKVFSNTLEEQKDPSLLICKFTQISFEDDII</sequence>
<keyword evidence="6" id="KW-0906">Nuclear pore complex</keyword>
<evidence type="ECO:0000256" key="7">
    <source>
        <dbReference type="ARBA" id="ARBA00023242"/>
    </source>
</evidence>
<keyword evidence="3" id="KW-0509">mRNA transport</keyword>
<evidence type="ECO:0000256" key="3">
    <source>
        <dbReference type="ARBA" id="ARBA00022816"/>
    </source>
</evidence>
<comment type="subcellular location">
    <subcellularLocation>
        <location evidence="1">Nucleus</location>
        <location evidence="1">Nuclear pore complex</location>
    </subcellularLocation>
</comment>
<dbReference type="GO" id="GO:0005643">
    <property type="term" value="C:nuclear pore"/>
    <property type="evidence" value="ECO:0007669"/>
    <property type="project" value="UniProtKB-SubCell"/>
</dbReference>
<evidence type="ECO:0000256" key="4">
    <source>
        <dbReference type="ARBA" id="ARBA00022927"/>
    </source>
</evidence>
<protein>
    <submittedName>
        <fullName evidence="8">13326_t:CDS:1</fullName>
    </submittedName>
</protein>
<dbReference type="EMBL" id="CAJVPQ010001195">
    <property type="protein sequence ID" value="CAG8537750.1"/>
    <property type="molecule type" value="Genomic_DNA"/>
</dbReference>
<dbReference type="Proteomes" id="UP000789570">
    <property type="component" value="Unassembled WGS sequence"/>
</dbReference>
<evidence type="ECO:0000313" key="9">
    <source>
        <dbReference type="Proteomes" id="UP000789570"/>
    </source>
</evidence>
<keyword evidence="4" id="KW-0653">Protein transport</keyword>
<keyword evidence="2" id="KW-0813">Transport</keyword>
<dbReference type="OrthoDB" id="2538017at2759"/>
<reference evidence="8" key="1">
    <citation type="submission" date="2021-06" db="EMBL/GenBank/DDBJ databases">
        <authorList>
            <person name="Kallberg Y."/>
            <person name="Tangrot J."/>
            <person name="Rosling A."/>
        </authorList>
    </citation>
    <scope>NUCLEOTIDE SEQUENCE</scope>
    <source>
        <strain evidence="8">UK204</strain>
    </source>
</reference>
<dbReference type="GO" id="GO:0015031">
    <property type="term" value="P:protein transport"/>
    <property type="evidence" value="ECO:0007669"/>
    <property type="project" value="UniProtKB-KW"/>
</dbReference>
<dbReference type="GO" id="GO:0017056">
    <property type="term" value="F:structural constituent of nuclear pore"/>
    <property type="evidence" value="ECO:0007669"/>
    <property type="project" value="InterPro"/>
</dbReference>
<keyword evidence="5" id="KW-0811">Translocation</keyword>
<comment type="caution">
    <text evidence="8">The sequence shown here is derived from an EMBL/GenBank/DDBJ whole genome shotgun (WGS) entry which is preliminary data.</text>
</comment>